<keyword evidence="5" id="KW-1185">Reference proteome</keyword>
<dbReference type="Proteomes" id="UP001597249">
    <property type="component" value="Unassembled WGS sequence"/>
</dbReference>
<organism evidence="4 5">
    <name type="scientific">Lacticaseibacillus jixianensis</name>
    <dbReference type="NCBI Taxonomy" id="2486012"/>
    <lineage>
        <taxon>Bacteria</taxon>
        <taxon>Bacillati</taxon>
        <taxon>Bacillota</taxon>
        <taxon>Bacilli</taxon>
        <taxon>Lactobacillales</taxon>
        <taxon>Lactobacillaceae</taxon>
        <taxon>Lacticaseibacillus</taxon>
    </lineage>
</organism>
<evidence type="ECO:0000256" key="1">
    <source>
        <dbReference type="ARBA" id="ARBA00022741"/>
    </source>
</evidence>
<accession>A0ABW4B9T5</accession>
<evidence type="ECO:0000256" key="2">
    <source>
        <dbReference type="ARBA" id="ARBA00022840"/>
    </source>
</evidence>
<feature type="domain" description="ABC transporter" evidence="3">
    <location>
        <begin position="5"/>
        <end position="227"/>
    </location>
</feature>
<sequence>MTEALAIQGLGYRRNQKQILKDINLTLPTGQIVGLLGANGAGKTTLMRLIAGSAINFRGAISVAGVTTAPQRKAQVSFSAQMDGFNPSWRVGQVADVMTALFPDFRTADFLQLAQLLALDQKQRIKRLSKGNQRKLQLAVTLSRRASLYLLDEPFDGIDVMTRKAMLSSILRWTPEQATLVISDHHVSDIDQLLDQVVVIKDQTVVAQEAADTIRTQGQSIEAYFESFYGGEQHD</sequence>
<keyword evidence="2 4" id="KW-0067">ATP-binding</keyword>
<evidence type="ECO:0000313" key="5">
    <source>
        <dbReference type="Proteomes" id="UP001597249"/>
    </source>
</evidence>
<name>A0ABW4B9T5_9LACO</name>
<proteinExistence type="predicted"/>
<dbReference type="GO" id="GO:0005524">
    <property type="term" value="F:ATP binding"/>
    <property type="evidence" value="ECO:0007669"/>
    <property type="project" value="UniProtKB-KW"/>
</dbReference>
<dbReference type="Gene3D" id="3.40.50.300">
    <property type="entry name" value="P-loop containing nucleotide triphosphate hydrolases"/>
    <property type="match status" value="1"/>
</dbReference>
<dbReference type="Pfam" id="PF00005">
    <property type="entry name" value="ABC_tran"/>
    <property type="match status" value="1"/>
</dbReference>
<evidence type="ECO:0000259" key="3">
    <source>
        <dbReference type="PROSITE" id="PS50893"/>
    </source>
</evidence>
<dbReference type="SUPFAM" id="SSF52540">
    <property type="entry name" value="P-loop containing nucleoside triphosphate hydrolases"/>
    <property type="match status" value="1"/>
</dbReference>
<dbReference type="InterPro" id="IPR003439">
    <property type="entry name" value="ABC_transporter-like_ATP-bd"/>
</dbReference>
<comment type="caution">
    <text evidence="4">The sequence shown here is derived from an EMBL/GenBank/DDBJ whole genome shotgun (WGS) entry which is preliminary data.</text>
</comment>
<dbReference type="EMBL" id="JBHTMO010000029">
    <property type="protein sequence ID" value="MFD1393752.1"/>
    <property type="molecule type" value="Genomic_DNA"/>
</dbReference>
<protein>
    <submittedName>
        <fullName evidence="4">ATP-binding cassette domain-containing protein</fullName>
    </submittedName>
</protein>
<dbReference type="InterPro" id="IPR003593">
    <property type="entry name" value="AAA+_ATPase"/>
</dbReference>
<reference evidence="5" key="1">
    <citation type="journal article" date="2019" name="Int. J. Syst. Evol. Microbiol.">
        <title>The Global Catalogue of Microorganisms (GCM) 10K type strain sequencing project: providing services to taxonomists for standard genome sequencing and annotation.</title>
        <authorList>
            <consortium name="The Broad Institute Genomics Platform"/>
            <consortium name="The Broad Institute Genome Sequencing Center for Infectious Disease"/>
            <person name="Wu L."/>
            <person name="Ma J."/>
        </authorList>
    </citation>
    <scope>NUCLEOTIDE SEQUENCE [LARGE SCALE GENOMIC DNA]</scope>
    <source>
        <strain evidence="5">CCM 8911</strain>
    </source>
</reference>
<dbReference type="PROSITE" id="PS00211">
    <property type="entry name" value="ABC_TRANSPORTER_1"/>
    <property type="match status" value="1"/>
</dbReference>
<dbReference type="PANTHER" id="PTHR43158">
    <property type="entry name" value="SKFA PEPTIDE EXPORT ATP-BINDING PROTEIN SKFE"/>
    <property type="match status" value="1"/>
</dbReference>
<keyword evidence="1" id="KW-0547">Nucleotide-binding</keyword>
<dbReference type="PROSITE" id="PS50893">
    <property type="entry name" value="ABC_TRANSPORTER_2"/>
    <property type="match status" value="1"/>
</dbReference>
<dbReference type="InterPro" id="IPR027417">
    <property type="entry name" value="P-loop_NTPase"/>
</dbReference>
<dbReference type="PANTHER" id="PTHR43158:SF1">
    <property type="entry name" value="ABC TRANSPORTER, ATP-BINDING PROTEIN"/>
    <property type="match status" value="1"/>
</dbReference>
<evidence type="ECO:0000313" key="4">
    <source>
        <dbReference type="EMBL" id="MFD1393752.1"/>
    </source>
</evidence>
<dbReference type="RefSeq" id="WP_125585717.1">
    <property type="nucleotide sequence ID" value="NZ_JBHTMO010000029.1"/>
</dbReference>
<dbReference type="InterPro" id="IPR017871">
    <property type="entry name" value="ABC_transporter-like_CS"/>
</dbReference>
<gene>
    <name evidence="4" type="ORF">ACFQ3L_09260</name>
</gene>
<dbReference type="CDD" id="cd03230">
    <property type="entry name" value="ABC_DR_subfamily_A"/>
    <property type="match status" value="1"/>
</dbReference>
<dbReference type="SMART" id="SM00382">
    <property type="entry name" value="AAA"/>
    <property type="match status" value="1"/>
</dbReference>